<evidence type="ECO:0000313" key="3">
    <source>
        <dbReference type="Proteomes" id="UP000017184"/>
    </source>
</evidence>
<keyword evidence="2" id="KW-0808">Transferase</keyword>
<evidence type="ECO:0000313" key="2">
    <source>
        <dbReference type="EMBL" id="AGX87447.1"/>
    </source>
</evidence>
<proteinExistence type="predicted"/>
<dbReference type="EMBL" id="CP004885">
    <property type="protein sequence ID" value="AGX87447.1"/>
    <property type="molecule type" value="Genomic_DNA"/>
</dbReference>
<dbReference type="OrthoDB" id="9801954at2"/>
<dbReference type="HOGENOM" id="CLU_025996_19_7_4"/>
<dbReference type="RefSeq" id="WP_022772753.1">
    <property type="nucleotide sequence ID" value="NC_022576.1"/>
</dbReference>
<reference evidence="2 3" key="1">
    <citation type="journal article" date="2013" name="Genome Biol.">
        <title>Genomic analysis reveals key aspects of prokaryotic symbiosis in the phototrophic consortium "Chlorochromatium aggregatum".</title>
        <authorList>
            <person name="Liu Z."/>
            <person name="Muller J."/>
            <person name="Li T."/>
            <person name="Alvey R.M."/>
            <person name="Vogl K."/>
            <person name="Frigaard N.U."/>
            <person name="Rockwell N.C."/>
            <person name="Boyd E.S."/>
            <person name="Tomsho L.P."/>
            <person name="Schuster S.C."/>
            <person name="Henke P."/>
            <person name="Rohde M."/>
            <person name="Overmann J."/>
            <person name="Bryant D.A."/>
        </authorList>
    </citation>
    <scope>NUCLEOTIDE SEQUENCE [LARGE SCALE GENOMIC DNA]</scope>
    <source>
        <strain evidence="2">CR</strain>
    </source>
</reference>
<dbReference type="SUPFAM" id="SSF53448">
    <property type="entry name" value="Nucleotide-diphospho-sugar transferases"/>
    <property type="match status" value="1"/>
</dbReference>
<dbReference type="STRING" id="946483.Cenrod_1360"/>
<gene>
    <name evidence="2" type="ORF">Cenrod_1360</name>
</gene>
<feature type="domain" description="Glycosyltransferase 2-like" evidence="1">
    <location>
        <begin position="4"/>
        <end position="126"/>
    </location>
</feature>
<dbReference type="PATRIC" id="fig|946483.4.peg.1369"/>
<dbReference type="InterPro" id="IPR029044">
    <property type="entry name" value="Nucleotide-diphossugar_trans"/>
</dbReference>
<accession>U5N7T6</accession>
<dbReference type="InterPro" id="IPR050834">
    <property type="entry name" value="Glycosyltransf_2"/>
</dbReference>
<dbReference type="PANTHER" id="PTHR43685:SF2">
    <property type="entry name" value="GLYCOSYLTRANSFERASE 2-LIKE DOMAIN-CONTAINING PROTEIN"/>
    <property type="match status" value="1"/>
</dbReference>
<dbReference type="InterPro" id="IPR001173">
    <property type="entry name" value="Glyco_trans_2-like"/>
</dbReference>
<dbReference type="Pfam" id="PF00535">
    <property type="entry name" value="Glycos_transf_2"/>
    <property type="match status" value="1"/>
</dbReference>
<organism evidence="2 3">
    <name type="scientific">Candidatus Symbiobacter mobilis CR</name>
    <dbReference type="NCBI Taxonomy" id="946483"/>
    <lineage>
        <taxon>Bacteria</taxon>
        <taxon>Pseudomonadati</taxon>
        <taxon>Pseudomonadota</taxon>
        <taxon>Betaproteobacteria</taxon>
        <taxon>Burkholderiales</taxon>
        <taxon>Comamonadaceae</taxon>
    </lineage>
</organism>
<protein>
    <submittedName>
        <fullName evidence="2">Cell wall biogenesis glycosyltransferase</fullName>
    </submittedName>
</protein>
<keyword evidence="3" id="KW-1185">Reference proteome</keyword>
<sequence>MHISLVLATVHRRDDVVRMLDSLVQQTEKGFDVILVDQNPDDRLSSVVERAVAQGLTIQHVRMTVANLSQARNLGLRHAQGDVVGFPDDDCWYEPDTVAQIRRAFADRLGLGGVVAQWVEQAQARGKTSVGTLSLQAWRRFRGGDASSISLFLRRELLDGLKGFDERLGVGQWYGCGEETDLVLRALSAGACIEHIPQARVHHLWSATPSSLWSNQCQGAYIRGRGAGALYAKHRLGAWVVWRGLLAPVCIPLLRGQVRTAVVGACTALGRLEGWLRWMIQERGTEPCKKAG</sequence>
<dbReference type="AlphaFoldDB" id="U5N7T6"/>
<dbReference type="eggNOG" id="COG1216">
    <property type="taxonomic scope" value="Bacteria"/>
</dbReference>
<evidence type="ECO:0000259" key="1">
    <source>
        <dbReference type="Pfam" id="PF00535"/>
    </source>
</evidence>
<dbReference type="PANTHER" id="PTHR43685">
    <property type="entry name" value="GLYCOSYLTRANSFERASE"/>
    <property type="match status" value="1"/>
</dbReference>
<dbReference type="CDD" id="cd00761">
    <property type="entry name" value="Glyco_tranf_GTA_type"/>
    <property type="match status" value="1"/>
</dbReference>
<dbReference type="Proteomes" id="UP000017184">
    <property type="component" value="Chromosome"/>
</dbReference>
<dbReference type="KEGG" id="cbx:Cenrod_1360"/>
<dbReference type="GO" id="GO:0016740">
    <property type="term" value="F:transferase activity"/>
    <property type="evidence" value="ECO:0007669"/>
    <property type="project" value="UniProtKB-KW"/>
</dbReference>
<dbReference type="Gene3D" id="3.90.550.10">
    <property type="entry name" value="Spore Coat Polysaccharide Biosynthesis Protein SpsA, Chain A"/>
    <property type="match status" value="1"/>
</dbReference>
<name>U5N7T6_9BURK</name>